<evidence type="ECO:0000256" key="7">
    <source>
        <dbReference type="SAM" id="Phobius"/>
    </source>
</evidence>
<evidence type="ECO:0000256" key="6">
    <source>
        <dbReference type="ARBA" id="ARBA00023136"/>
    </source>
</evidence>
<comment type="subcellular location">
    <subcellularLocation>
        <location evidence="1">Cell membrane</location>
        <topology evidence="1">Multi-pass membrane protein</topology>
    </subcellularLocation>
</comment>
<sequence>MRTAVAALDLAWRAAPRSAAAAVLLAVLGGIAPVLVGVLTKLLLDRLAGEPGAGGWGALVGLGVALAACGLVTALLPHLTGHVEAGWGRAVALRGQGVLYAAVNRLVGLIRLEDPAFRDRLRLAEEAGRTGPVVIAGGTLEMVRGTLTVGGFAVTLAALNPWMVLLVALVAVPTARAELTISRQRADTDWRLSPAERRQIFYADLLTGLAAAKEIRLFGLAELFKGRMLGELRTVSTELAALDRRELRAQVGLAVLGAAAAGTGLVWAVLDCAAGRLSIGDVALFVAATGGVQSAVGAAISRFAGTHGAVLRFGHFRHVVGIGPDLPLPADPRPVPPLRRGIELRDVWFRYGPDRPWVLRGLDLTVARGETVALVGLNGAGKSTLVKLLLRFYDPQRGEVRWDGVDVRELAPDGLRDRVGAVFQDFMSYDLSAADNIGLGSVDALDDGADGAARIRTAAERAGSHDTIAALPHGYATALTRMFSDSTDAADPTTGVLLSGGQWQRVALARSFMRADRDLLILDEPSSGLDAEAEADVHRRLTGLRRDRTTLLISHRLGAVRDADRIVVLRDGLVVEQGSHAQLMARDGDYAALFRLQATGYREEEPT</sequence>
<dbReference type="PANTHER" id="PTHR24221">
    <property type="entry name" value="ATP-BINDING CASSETTE SUB-FAMILY B"/>
    <property type="match status" value="1"/>
</dbReference>
<name>A0ABT0ZSK0_9PSEU</name>
<gene>
    <name evidence="10" type="ORF">KDL28_01320</name>
</gene>
<dbReference type="InterPro" id="IPR017871">
    <property type="entry name" value="ABC_transporter-like_CS"/>
</dbReference>
<dbReference type="InterPro" id="IPR003593">
    <property type="entry name" value="AAA+_ATPase"/>
</dbReference>
<dbReference type="InterPro" id="IPR003439">
    <property type="entry name" value="ABC_transporter-like_ATP-bd"/>
</dbReference>
<dbReference type="Gene3D" id="1.20.1560.10">
    <property type="entry name" value="ABC transporter type 1, transmembrane domain"/>
    <property type="match status" value="1"/>
</dbReference>
<keyword evidence="2 7" id="KW-0812">Transmembrane</keyword>
<dbReference type="InterPro" id="IPR027417">
    <property type="entry name" value="P-loop_NTPase"/>
</dbReference>
<dbReference type="InterPro" id="IPR011527">
    <property type="entry name" value="ABC1_TM_dom"/>
</dbReference>
<dbReference type="PROSITE" id="PS50893">
    <property type="entry name" value="ABC_TRANSPORTER_2"/>
    <property type="match status" value="1"/>
</dbReference>
<dbReference type="Proteomes" id="UP001165283">
    <property type="component" value="Unassembled WGS sequence"/>
</dbReference>
<dbReference type="InterPro" id="IPR036640">
    <property type="entry name" value="ABC1_TM_sf"/>
</dbReference>
<protein>
    <submittedName>
        <fullName evidence="10">ABC transporter ATP-binding protein</fullName>
    </submittedName>
</protein>
<accession>A0ABT0ZSK0</accession>
<dbReference type="PANTHER" id="PTHR24221:SF654">
    <property type="entry name" value="ATP-BINDING CASSETTE SUB-FAMILY B MEMBER 6"/>
    <property type="match status" value="1"/>
</dbReference>
<evidence type="ECO:0000256" key="5">
    <source>
        <dbReference type="ARBA" id="ARBA00022989"/>
    </source>
</evidence>
<feature type="domain" description="ABC transporter" evidence="8">
    <location>
        <begin position="342"/>
        <end position="596"/>
    </location>
</feature>
<comment type="caution">
    <text evidence="10">The sequence shown here is derived from an EMBL/GenBank/DDBJ whole genome shotgun (WGS) entry which is preliminary data.</text>
</comment>
<feature type="transmembrane region" description="Helical" evidence="7">
    <location>
        <begin position="56"/>
        <end position="76"/>
    </location>
</feature>
<dbReference type="PROSITE" id="PS00211">
    <property type="entry name" value="ABC_TRANSPORTER_1"/>
    <property type="match status" value="1"/>
</dbReference>
<evidence type="ECO:0000259" key="8">
    <source>
        <dbReference type="PROSITE" id="PS50893"/>
    </source>
</evidence>
<proteinExistence type="predicted"/>
<evidence type="ECO:0000256" key="4">
    <source>
        <dbReference type="ARBA" id="ARBA00022840"/>
    </source>
</evidence>
<evidence type="ECO:0000313" key="10">
    <source>
        <dbReference type="EMBL" id="MCO1653687.1"/>
    </source>
</evidence>
<dbReference type="SUPFAM" id="SSF52540">
    <property type="entry name" value="P-loop containing nucleoside triphosphate hydrolases"/>
    <property type="match status" value="1"/>
</dbReference>
<feature type="transmembrane region" description="Helical" evidence="7">
    <location>
        <begin position="251"/>
        <end position="270"/>
    </location>
</feature>
<keyword evidence="3" id="KW-0547">Nucleotide-binding</keyword>
<dbReference type="SMART" id="SM00382">
    <property type="entry name" value="AAA"/>
    <property type="match status" value="1"/>
</dbReference>
<keyword evidence="6 7" id="KW-0472">Membrane</keyword>
<feature type="transmembrane region" description="Helical" evidence="7">
    <location>
        <begin position="20"/>
        <end position="44"/>
    </location>
</feature>
<feature type="domain" description="ABC transmembrane type-1" evidence="9">
    <location>
        <begin position="20"/>
        <end position="308"/>
    </location>
</feature>
<dbReference type="GO" id="GO:0005524">
    <property type="term" value="F:ATP binding"/>
    <property type="evidence" value="ECO:0007669"/>
    <property type="project" value="UniProtKB-KW"/>
</dbReference>
<keyword evidence="5 7" id="KW-1133">Transmembrane helix</keyword>
<organism evidence="10 11">
    <name type="scientific">Pseudonocardia humida</name>
    <dbReference type="NCBI Taxonomy" id="2800819"/>
    <lineage>
        <taxon>Bacteria</taxon>
        <taxon>Bacillati</taxon>
        <taxon>Actinomycetota</taxon>
        <taxon>Actinomycetes</taxon>
        <taxon>Pseudonocardiales</taxon>
        <taxon>Pseudonocardiaceae</taxon>
        <taxon>Pseudonocardia</taxon>
    </lineage>
</organism>
<evidence type="ECO:0000256" key="1">
    <source>
        <dbReference type="ARBA" id="ARBA00004651"/>
    </source>
</evidence>
<evidence type="ECO:0000256" key="3">
    <source>
        <dbReference type="ARBA" id="ARBA00022741"/>
    </source>
</evidence>
<reference evidence="10" key="1">
    <citation type="submission" date="2021-04" db="EMBL/GenBank/DDBJ databases">
        <title>Pseudonocardia sp. nov., isolated from sandy soil of mangrove forest.</title>
        <authorList>
            <person name="Zan Z."/>
            <person name="Huang R."/>
            <person name="Liu W."/>
        </authorList>
    </citation>
    <scope>NUCLEOTIDE SEQUENCE</scope>
    <source>
        <strain evidence="10">S2-4</strain>
    </source>
</reference>
<dbReference type="Pfam" id="PF00005">
    <property type="entry name" value="ABC_tran"/>
    <property type="match status" value="1"/>
</dbReference>
<keyword evidence="4 10" id="KW-0067">ATP-binding</keyword>
<feature type="transmembrane region" description="Helical" evidence="7">
    <location>
        <begin position="152"/>
        <end position="175"/>
    </location>
</feature>
<dbReference type="SUPFAM" id="SSF90123">
    <property type="entry name" value="ABC transporter transmembrane region"/>
    <property type="match status" value="1"/>
</dbReference>
<evidence type="ECO:0000256" key="2">
    <source>
        <dbReference type="ARBA" id="ARBA00022692"/>
    </source>
</evidence>
<keyword evidence="11" id="KW-1185">Reference proteome</keyword>
<dbReference type="InterPro" id="IPR039421">
    <property type="entry name" value="Type_1_exporter"/>
</dbReference>
<dbReference type="PROSITE" id="PS50929">
    <property type="entry name" value="ABC_TM1F"/>
    <property type="match status" value="1"/>
</dbReference>
<dbReference type="Gene3D" id="3.40.50.300">
    <property type="entry name" value="P-loop containing nucleotide triphosphate hydrolases"/>
    <property type="match status" value="1"/>
</dbReference>
<dbReference type="EMBL" id="JAGSOV010000005">
    <property type="protein sequence ID" value="MCO1653687.1"/>
    <property type="molecule type" value="Genomic_DNA"/>
</dbReference>
<evidence type="ECO:0000313" key="11">
    <source>
        <dbReference type="Proteomes" id="UP001165283"/>
    </source>
</evidence>
<evidence type="ECO:0000259" key="9">
    <source>
        <dbReference type="PROSITE" id="PS50929"/>
    </source>
</evidence>